<sequence length="258" mass="28341">MTPSGIGDTSPTPLQMIPLTFHLTQRSRIVCRSIKQFTPCLLQGKMATYATATQGIKPTFDSIGIRNRNISVADGQTLSPEQKVIVGSVLDVGSYTLPKSIRARPLILGLQLFEGRPSLKHLSLWQPTALFQDPIAYAQGYDRFAAQWYGLASLFDPIAIQSHLVTSGGNPIEVSLKNKYVLKGIKKEQVMDSVLKIHVGADGKIEMVEDRWNDKLPEEGGITGALRKLNANVASSLVKVPKTEEEDQKLQSERQGSQ</sequence>
<evidence type="ECO:0000313" key="2">
    <source>
        <dbReference type="Proteomes" id="UP001163105"/>
    </source>
</evidence>
<comment type="caution">
    <text evidence="1">The sequence shown here is derived from an EMBL/GenBank/DDBJ whole genome shotgun (WGS) entry which is preliminary data.</text>
</comment>
<protein>
    <submittedName>
        <fullName evidence="1">Chitin biosynthesis protein CHS5</fullName>
    </submittedName>
</protein>
<dbReference type="InterPro" id="IPR032710">
    <property type="entry name" value="NTF2-like_dom_sf"/>
</dbReference>
<dbReference type="Proteomes" id="UP001163105">
    <property type="component" value="Unassembled WGS sequence"/>
</dbReference>
<name>A0AB34FXH1_9HYPO</name>
<dbReference type="PANTHER" id="PTHR34213:SF2">
    <property type="entry name" value="NUCLEAR TRANSPORT FACTOR 2 (NTF2) FAMILY PROTEIN"/>
    <property type="match status" value="1"/>
</dbReference>
<dbReference type="PANTHER" id="PTHR34213">
    <property type="entry name" value="NUCLEAR TRANSPORT FACTOR 2 (NTF2) FAMILY PROTEIN"/>
    <property type="match status" value="1"/>
</dbReference>
<accession>A0AB34FXH1</accession>
<keyword evidence="2" id="KW-1185">Reference proteome</keyword>
<dbReference type="AlphaFoldDB" id="A0AB34FXH1"/>
<dbReference type="SUPFAM" id="SSF54427">
    <property type="entry name" value="NTF2-like"/>
    <property type="match status" value="1"/>
</dbReference>
<organism evidence="1 2">
    <name type="scientific">Purpureocillium lavendulum</name>
    <dbReference type="NCBI Taxonomy" id="1247861"/>
    <lineage>
        <taxon>Eukaryota</taxon>
        <taxon>Fungi</taxon>
        <taxon>Dikarya</taxon>
        <taxon>Ascomycota</taxon>
        <taxon>Pezizomycotina</taxon>
        <taxon>Sordariomycetes</taxon>
        <taxon>Hypocreomycetidae</taxon>
        <taxon>Hypocreales</taxon>
        <taxon>Ophiocordycipitaceae</taxon>
        <taxon>Purpureocillium</taxon>
    </lineage>
</organism>
<gene>
    <name evidence="1" type="ORF">O9K51_02497</name>
</gene>
<proteinExistence type="predicted"/>
<evidence type="ECO:0000313" key="1">
    <source>
        <dbReference type="EMBL" id="KAJ6444103.1"/>
    </source>
</evidence>
<reference evidence="1" key="1">
    <citation type="submission" date="2023-01" db="EMBL/GenBank/DDBJ databases">
        <title>The growth and conidiation of Purpureocillium lavendulum are regulated by nitrogen source and histone H3K14 acetylation.</title>
        <authorList>
            <person name="Tang P."/>
            <person name="Han J."/>
            <person name="Zhang C."/>
            <person name="Tang P."/>
            <person name="Qi F."/>
            <person name="Zhang K."/>
            <person name="Liang L."/>
        </authorList>
    </citation>
    <scope>NUCLEOTIDE SEQUENCE</scope>
    <source>
        <strain evidence="1">YMF1.00683</strain>
    </source>
</reference>
<dbReference type="EMBL" id="JAQHRD010000002">
    <property type="protein sequence ID" value="KAJ6444103.1"/>
    <property type="molecule type" value="Genomic_DNA"/>
</dbReference>